<dbReference type="Proteomes" id="UP000824110">
    <property type="component" value="Unassembled WGS sequence"/>
</dbReference>
<feature type="transmembrane region" description="Helical" evidence="1">
    <location>
        <begin position="170"/>
        <end position="191"/>
    </location>
</feature>
<evidence type="ECO:0000313" key="3">
    <source>
        <dbReference type="Proteomes" id="UP000824110"/>
    </source>
</evidence>
<feature type="transmembrane region" description="Helical" evidence="1">
    <location>
        <begin position="125"/>
        <end position="147"/>
    </location>
</feature>
<proteinExistence type="predicted"/>
<feature type="transmembrane region" description="Helical" evidence="1">
    <location>
        <begin position="324"/>
        <end position="344"/>
    </location>
</feature>
<organism evidence="2 3">
    <name type="scientific">Candidatus Coproplasma excrementigallinarum</name>
    <dbReference type="NCBI Taxonomy" id="2840747"/>
    <lineage>
        <taxon>Bacteria</taxon>
        <taxon>Bacillati</taxon>
        <taxon>Bacillota</taxon>
        <taxon>Clostridia</taxon>
        <taxon>Eubacteriales</taxon>
        <taxon>Candidatus Coproplasma</taxon>
    </lineage>
</organism>
<gene>
    <name evidence="2" type="primary">thiT</name>
    <name evidence="2" type="ORF">IAB69_03035</name>
</gene>
<dbReference type="Gene3D" id="1.10.1760.20">
    <property type="match status" value="1"/>
</dbReference>
<keyword evidence="1" id="KW-1133">Transmembrane helix</keyword>
<dbReference type="GO" id="GO:0015234">
    <property type="term" value="F:thiamine transmembrane transporter activity"/>
    <property type="evidence" value="ECO:0007669"/>
    <property type="project" value="InterPro"/>
</dbReference>
<feature type="transmembrane region" description="Helical" evidence="1">
    <location>
        <begin position="244"/>
        <end position="269"/>
    </location>
</feature>
<evidence type="ECO:0000313" key="2">
    <source>
        <dbReference type="EMBL" id="HIU61604.1"/>
    </source>
</evidence>
<feature type="transmembrane region" description="Helical" evidence="1">
    <location>
        <begin position="499"/>
        <end position="520"/>
    </location>
</feature>
<dbReference type="Pfam" id="PF09515">
    <property type="entry name" value="Thia_YuaJ"/>
    <property type="match status" value="1"/>
</dbReference>
<dbReference type="InterPro" id="IPR012651">
    <property type="entry name" value="Thia_Transptr_ThiT"/>
</dbReference>
<dbReference type="EMBL" id="DVNE01000028">
    <property type="protein sequence ID" value="HIU61604.1"/>
    <property type="molecule type" value="Genomic_DNA"/>
</dbReference>
<reference evidence="2" key="2">
    <citation type="journal article" date="2021" name="PeerJ">
        <title>Extensive microbial diversity within the chicken gut microbiome revealed by metagenomics and culture.</title>
        <authorList>
            <person name="Gilroy R."/>
            <person name="Ravi A."/>
            <person name="Getino M."/>
            <person name="Pursley I."/>
            <person name="Horton D.L."/>
            <person name="Alikhan N.F."/>
            <person name="Baker D."/>
            <person name="Gharbi K."/>
            <person name="Hall N."/>
            <person name="Watson M."/>
            <person name="Adriaenssens E.M."/>
            <person name="Foster-Nyarko E."/>
            <person name="Jarju S."/>
            <person name="Secka A."/>
            <person name="Antonio M."/>
            <person name="Oren A."/>
            <person name="Chaudhuri R.R."/>
            <person name="La Ragione R."/>
            <person name="Hildebrand F."/>
            <person name="Pallen M.J."/>
        </authorList>
    </citation>
    <scope>NUCLEOTIDE SEQUENCE</scope>
    <source>
        <strain evidence="2">CHK195-12923</strain>
    </source>
</reference>
<keyword evidence="1" id="KW-0472">Membrane</keyword>
<keyword evidence="1" id="KW-0812">Transmembrane</keyword>
<dbReference type="AlphaFoldDB" id="A0A9D1MKB8"/>
<feature type="transmembrane region" description="Helical" evidence="1">
    <location>
        <begin position="281"/>
        <end position="304"/>
    </location>
</feature>
<feature type="transmembrane region" description="Helical" evidence="1">
    <location>
        <begin position="88"/>
        <end position="113"/>
    </location>
</feature>
<name>A0A9D1MKB8_9FIRM</name>
<protein>
    <submittedName>
        <fullName evidence="2">Energy-coupled thiamine transporter ThiT</fullName>
    </submittedName>
</protein>
<feature type="transmembrane region" description="Helical" evidence="1">
    <location>
        <begin position="14"/>
        <end position="35"/>
    </location>
</feature>
<feature type="transmembrane region" description="Helical" evidence="1">
    <location>
        <begin position="203"/>
        <end position="224"/>
    </location>
</feature>
<sequence length="551" mass="58875">MNISLLALSGVQTVSLWLSVAVVAAVLICGVAVFCAKRTAFAAYVKYAVTGVVTYAAALGLIVLAVTYEDAIISAFGVDMSGHFSEKYPIMVVAPVCATVALCAATIVLAAVYERVGGYYKIAAYCFGTVAAIFTLVTVFTTCIYFGDAVEFYNDAAGETLYAADVAEHVILWLTLPLVAFAAAANTAQFFIDRARFVKSLKITITTAVFYAAAMGITMLVLSIVKSYSASYAEENWLAREQLITYVFVPLIVLCAVAIIAAAAVLLVYKFKPARAKLAARICGAAFVLVLIAAAVLIGLYYTGTIKGDGYYDDSEAGAKVNDLALYLLAAGLIVIAVVGALIIGRKDQKQFDTRSISYAAVCIALSFALSYIRPIHLPQGGSVTPASLLPLMIYSYMFGVKKGVFACFIYGILQAVQDPWIIHPAQFLLDYPVAFSFIGFAGMFAKVKRLEKVPQVKFALGAIIASAFRFISHVFSGVFAFSAYAIDAGMAAWPYSLAYNSFVFADIAIAIVVGVLVFSSRNFVKFISRFNTQKNAAAPAVKSGKEAEAK</sequence>
<feature type="transmembrane region" description="Helical" evidence="1">
    <location>
        <begin position="356"/>
        <end position="374"/>
    </location>
</feature>
<feature type="transmembrane region" description="Helical" evidence="1">
    <location>
        <begin position="47"/>
        <end position="68"/>
    </location>
</feature>
<feature type="transmembrane region" description="Helical" evidence="1">
    <location>
        <begin position="429"/>
        <end position="448"/>
    </location>
</feature>
<evidence type="ECO:0000256" key="1">
    <source>
        <dbReference type="SAM" id="Phobius"/>
    </source>
</evidence>
<dbReference type="NCBIfam" id="TIGR02357">
    <property type="entry name" value="ECF_ThiT_YuaJ"/>
    <property type="match status" value="1"/>
</dbReference>
<feature type="transmembrane region" description="Helical" evidence="1">
    <location>
        <begin position="460"/>
        <end position="487"/>
    </location>
</feature>
<reference evidence="2" key="1">
    <citation type="submission" date="2020-10" db="EMBL/GenBank/DDBJ databases">
        <authorList>
            <person name="Gilroy R."/>
        </authorList>
    </citation>
    <scope>NUCLEOTIDE SEQUENCE</scope>
    <source>
        <strain evidence="2">CHK195-12923</strain>
    </source>
</reference>
<accession>A0A9D1MKB8</accession>
<dbReference type="GO" id="GO:0005886">
    <property type="term" value="C:plasma membrane"/>
    <property type="evidence" value="ECO:0007669"/>
    <property type="project" value="InterPro"/>
</dbReference>
<comment type="caution">
    <text evidence="2">The sequence shown here is derived from an EMBL/GenBank/DDBJ whole genome shotgun (WGS) entry which is preliminary data.</text>
</comment>